<accession>A0A2S3YVU8</accession>
<gene>
    <name evidence="1" type="ORF">ATY31_00475</name>
</gene>
<dbReference type="EMBL" id="LODU01000001">
    <property type="protein sequence ID" value="POH35745.1"/>
    <property type="molecule type" value="Genomic_DNA"/>
</dbReference>
<dbReference type="SUPFAM" id="SSF82771">
    <property type="entry name" value="GIY-YIG endonuclease"/>
    <property type="match status" value="1"/>
</dbReference>
<protein>
    <recommendedName>
        <fullName evidence="3">GIY-YIG domain-containing protein</fullName>
    </recommendedName>
</protein>
<dbReference type="Proteomes" id="UP000237511">
    <property type="component" value="Unassembled WGS sequence"/>
</dbReference>
<name>A0A2S3YVU8_9HYPH</name>
<dbReference type="InterPro" id="IPR035901">
    <property type="entry name" value="GIY-YIG_endonuc_sf"/>
</dbReference>
<proteinExistence type="predicted"/>
<comment type="caution">
    <text evidence="1">The sequence shown here is derived from an EMBL/GenBank/DDBJ whole genome shotgun (WGS) entry which is preliminary data.</text>
</comment>
<evidence type="ECO:0000313" key="2">
    <source>
        <dbReference type="Proteomes" id="UP000237511"/>
    </source>
</evidence>
<reference evidence="1 2" key="1">
    <citation type="journal article" date="2014" name="Syst. Appl. Microbiol.">
        <title>Microsymbionts of Phaseolus vulgaris in acid and alkaline soils of Mexico.</title>
        <authorList>
            <person name="Verastegui-Valdes M.M."/>
            <person name="Zhang Y.J."/>
            <person name="Rivera-Orduna F.N."/>
            <person name="Cheng H.P."/>
            <person name="Sui X.H."/>
            <person name="Wang E.T."/>
        </authorList>
    </citation>
    <scope>NUCLEOTIDE SEQUENCE [LARGE SCALE GENOMIC DNA]</scope>
    <source>
        <strain evidence="1 2">FG01</strain>
    </source>
</reference>
<sequence>MAMPPIRGARFPLEQSRSHKLAGVYLMSEDDTHLYVGRSNNIVSRFYAHRRKSSGDGVAPFAYRLACLSSDRLAVSYAAGHRDSRASKMADPEFRLHFQSAKERITTMDFRYVLEPDPVRQAILEVYCAVALGTPHNTFDNH</sequence>
<evidence type="ECO:0008006" key="3">
    <source>
        <dbReference type="Google" id="ProtNLM"/>
    </source>
</evidence>
<dbReference type="CDD" id="cd00719">
    <property type="entry name" value="GIY-YIG_SF"/>
    <property type="match status" value="1"/>
</dbReference>
<dbReference type="AlphaFoldDB" id="A0A2S3YVU8"/>
<organism evidence="1 2">
    <name type="scientific">Sinorhizobium americanum</name>
    <dbReference type="NCBI Taxonomy" id="194963"/>
    <lineage>
        <taxon>Bacteria</taxon>
        <taxon>Pseudomonadati</taxon>
        <taxon>Pseudomonadota</taxon>
        <taxon>Alphaproteobacteria</taxon>
        <taxon>Hyphomicrobiales</taxon>
        <taxon>Rhizobiaceae</taxon>
        <taxon>Sinorhizobium/Ensifer group</taxon>
        <taxon>Sinorhizobium</taxon>
    </lineage>
</organism>
<evidence type="ECO:0000313" key="1">
    <source>
        <dbReference type="EMBL" id="POH35745.1"/>
    </source>
</evidence>